<feature type="compositionally biased region" description="Basic and acidic residues" evidence="8">
    <location>
        <begin position="124"/>
        <end position="143"/>
    </location>
</feature>
<proteinExistence type="inferred from homology"/>
<accession>A0A183A7Q5</accession>
<name>A0A183A7Q5_9TREM</name>
<dbReference type="Proteomes" id="UP000272942">
    <property type="component" value="Unassembled WGS sequence"/>
</dbReference>
<dbReference type="InterPro" id="IPR040167">
    <property type="entry name" value="TF_CP2-like"/>
</dbReference>
<dbReference type="InterPro" id="IPR013761">
    <property type="entry name" value="SAM/pointed_sf"/>
</dbReference>
<evidence type="ECO:0000256" key="4">
    <source>
        <dbReference type="ARBA" id="ARBA00023125"/>
    </source>
</evidence>
<dbReference type="PANTHER" id="PTHR11037:SF21">
    <property type="entry name" value="GEMINI, ISOFORM C"/>
    <property type="match status" value="1"/>
</dbReference>
<dbReference type="AlphaFoldDB" id="A0A183A7Q5"/>
<evidence type="ECO:0000313" key="10">
    <source>
        <dbReference type="EMBL" id="VDP68096.1"/>
    </source>
</evidence>
<protein>
    <submittedName>
        <fullName evidence="12">Grh/CP2 DB domain-containing protein</fullName>
    </submittedName>
</protein>
<evidence type="ECO:0000256" key="7">
    <source>
        <dbReference type="PROSITE-ProRule" id="PRU01313"/>
    </source>
</evidence>
<feature type="compositionally biased region" description="Low complexity" evidence="8">
    <location>
        <begin position="166"/>
        <end position="177"/>
    </location>
</feature>
<evidence type="ECO:0000256" key="1">
    <source>
        <dbReference type="ARBA" id="ARBA00004123"/>
    </source>
</evidence>
<dbReference type="GO" id="GO:0005634">
    <property type="term" value="C:nucleus"/>
    <property type="evidence" value="ECO:0007669"/>
    <property type="project" value="UniProtKB-SubCell"/>
</dbReference>
<evidence type="ECO:0000259" key="9">
    <source>
        <dbReference type="PROSITE" id="PS51968"/>
    </source>
</evidence>
<dbReference type="Gene3D" id="1.10.150.50">
    <property type="entry name" value="Transcription Factor, Ets-1"/>
    <property type="match status" value="1"/>
</dbReference>
<dbReference type="PANTHER" id="PTHR11037">
    <property type="entry name" value="TRANSCRIPTION FACTOR CP2"/>
    <property type="match status" value="1"/>
</dbReference>
<dbReference type="GO" id="GO:0001228">
    <property type="term" value="F:DNA-binding transcription activator activity, RNA polymerase II-specific"/>
    <property type="evidence" value="ECO:0007669"/>
    <property type="project" value="TreeGrafter"/>
</dbReference>
<keyword evidence="6 7" id="KW-0539">Nucleus</keyword>
<feature type="compositionally biased region" description="Low complexity" evidence="8">
    <location>
        <begin position="277"/>
        <end position="293"/>
    </location>
</feature>
<dbReference type="Pfam" id="PF25416">
    <property type="entry name" value="GRHL1_C"/>
    <property type="match status" value="1"/>
</dbReference>
<keyword evidence="3" id="KW-0805">Transcription regulation</keyword>
<evidence type="ECO:0000313" key="11">
    <source>
        <dbReference type="Proteomes" id="UP000272942"/>
    </source>
</evidence>
<evidence type="ECO:0000256" key="5">
    <source>
        <dbReference type="ARBA" id="ARBA00023163"/>
    </source>
</evidence>
<comment type="subcellular location">
    <subcellularLocation>
        <location evidence="1 7">Nucleus</location>
    </subcellularLocation>
</comment>
<dbReference type="Pfam" id="PF18016">
    <property type="entry name" value="SAM_3"/>
    <property type="match status" value="1"/>
</dbReference>
<comment type="similarity">
    <text evidence="2">Belongs to the grh/CP2 family. CP2 subfamily.</text>
</comment>
<feature type="region of interest" description="Disordered" evidence="8">
    <location>
        <begin position="382"/>
        <end position="449"/>
    </location>
</feature>
<feature type="region of interest" description="Disordered" evidence="8">
    <location>
        <begin position="260"/>
        <end position="304"/>
    </location>
</feature>
<dbReference type="PROSITE" id="PS51968">
    <property type="entry name" value="GRH_CP2_DB"/>
    <property type="match status" value="1"/>
</dbReference>
<feature type="domain" description="Grh/CP2 DB" evidence="9">
    <location>
        <begin position="1"/>
        <end position="180"/>
    </location>
</feature>
<organism evidence="12">
    <name type="scientific">Echinostoma caproni</name>
    <dbReference type="NCBI Taxonomy" id="27848"/>
    <lineage>
        <taxon>Eukaryota</taxon>
        <taxon>Metazoa</taxon>
        <taxon>Spiralia</taxon>
        <taxon>Lophotrochozoa</taxon>
        <taxon>Platyhelminthes</taxon>
        <taxon>Trematoda</taxon>
        <taxon>Digenea</taxon>
        <taxon>Plagiorchiida</taxon>
        <taxon>Echinostomata</taxon>
        <taxon>Echinostomatoidea</taxon>
        <taxon>Echinostomatidae</taxon>
        <taxon>Echinostoma</taxon>
    </lineage>
</organism>
<dbReference type="InterPro" id="IPR057520">
    <property type="entry name" value="GRHL1/CP2_C"/>
</dbReference>
<keyword evidence="5" id="KW-0804">Transcription</keyword>
<dbReference type="SUPFAM" id="SSF47769">
    <property type="entry name" value="SAM/Pointed domain"/>
    <property type="match status" value="1"/>
</dbReference>
<dbReference type="OrthoDB" id="9996779at2759"/>
<evidence type="ECO:0000313" key="12">
    <source>
        <dbReference type="WBParaSite" id="ECPE_0000299301-mRNA-1"/>
    </source>
</evidence>
<evidence type="ECO:0000256" key="8">
    <source>
        <dbReference type="SAM" id="MobiDB-lite"/>
    </source>
</evidence>
<evidence type="ECO:0000256" key="6">
    <source>
        <dbReference type="ARBA" id="ARBA00023242"/>
    </source>
</evidence>
<gene>
    <name evidence="10" type="ORF">ECPE_LOCUS2990</name>
</gene>
<feature type="compositionally biased region" description="Polar residues" evidence="8">
    <location>
        <begin position="260"/>
        <end position="271"/>
    </location>
</feature>
<evidence type="ECO:0000256" key="3">
    <source>
        <dbReference type="ARBA" id="ARBA00023015"/>
    </source>
</evidence>
<dbReference type="InterPro" id="IPR007604">
    <property type="entry name" value="CP2"/>
</dbReference>
<feature type="compositionally biased region" description="Polar residues" evidence="8">
    <location>
        <begin position="399"/>
        <end position="408"/>
    </location>
</feature>
<dbReference type="EMBL" id="UZAN01040009">
    <property type="protein sequence ID" value="VDP68096.1"/>
    <property type="molecule type" value="Genomic_DNA"/>
</dbReference>
<sequence>MQSVIRVRFHEYRMELKEQEHLDNWRSAHPGERMIDVDLTRSCGYEDLMVDECSPNTVICLWNAGECTVGLRFHCIGTEFTERKHGGEKGVSFRLQVEYFNAETNCPLETCACQVKVFRMKGADRKHRTDREKLERKSREGRSVYKPSTPVTKLLPFPTRNVKSQSPPATTSMLTSTSPTTACVCSSSGNADVFGQLSHIDPSIPNPTAAITVTSNNAGSSEIQSRSAKAAYSPPAYHYTTNTHPGSSQALGVLIRTTGGTEFTPPNQPLTYRTRRSSPGPHLSPSPSRHLSGTSSVSAMHRRRRQRGLDPCMGSCSACGRSCRNANSRWGKANKTRPCCPHWETNGPRGKQPFWLSEKRRASYSYERSSAVSIPIRMSKITPATPEEEAPPGPKVRELSTSAESSFGNDELSKWTLVDPQEEETNVPSTVVPSRLNSTQTTSVASSTAITGHASPTVEMFQPDVRCRPCSLYASEMPAETVLDSRRKDTLDGALEPIEQSIPPHSACDEPLPPETIEVQSPIEASHSVPVQTVPRIHAGMSAAEVADWFRASSFENLVEKFQTFTGRDMLRLTKEDFLSLCGAVEGLRLHNAFYNKPTRPRCTLYVSRKEKTVYQALMLYELTRAEILRQLASVLSLRLDQISTLCVFTGHSIPVLLTDELVSQFNDQSCYHIEVGWNAQRKANVFLRPV</sequence>
<feature type="region of interest" description="Disordered" evidence="8">
    <location>
        <begin position="124"/>
        <end position="177"/>
    </location>
</feature>
<feature type="compositionally biased region" description="Polar residues" evidence="8">
    <location>
        <begin position="426"/>
        <end position="437"/>
    </location>
</feature>
<reference evidence="10 11" key="2">
    <citation type="submission" date="2018-11" db="EMBL/GenBank/DDBJ databases">
        <authorList>
            <consortium name="Pathogen Informatics"/>
        </authorList>
    </citation>
    <scope>NUCLEOTIDE SEQUENCE [LARGE SCALE GENOMIC DNA]</scope>
    <source>
        <strain evidence="10 11">Egypt</strain>
    </source>
</reference>
<dbReference type="WBParaSite" id="ECPE_0000299301-mRNA-1">
    <property type="protein sequence ID" value="ECPE_0000299301-mRNA-1"/>
    <property type="gene ID" value="ECPE_0000299301"/>
</dbReference>
<dbReference type="InterPro" id="IPR041418">
    <property type="entry name" value="SAM_3"/>
</dbReference>
<evidence type="ECO:0000256" key="2">
    <source>
        <dbReference type="ARBA" id="ARBA00010852"/>
    </source>
</evidence>
<reference evidence="12" key="1">
    <citation type="submission" date="2016-06" db="UniProtKB">
        <authorList>
            <consortium name="WormBaseParasite"/>
        </authorList>
    </citation>
    <scope>IDENTIFICATION</scope>
</reference>
<dbReference type="Pfam" id="PF04516">
    <property type="entry name" value="CP2"/>
    <property type="match status" value="1"/>
</dbReference>
<feature type="compositionally biased region" description="Low complexity" evidence="8">
    <location>
        <begin position="438"/>
        <end position="449"/>
    </location>
</feature>
<dbReference type="GO" id="GO:0000978">
    <property type="term" value="F:RNA polymerase II cis-regulatory region sequence-specific DNA binding"/>
    <property type="evidence" value="ECO:0007669"/>
    <property type="project" value="TreeGrafter"/>
</dbReference>
<keyword evidence="4 7" id="KW-0238">DNA-binding</keyword>
<keyword evidence="11" id="KW-1185">Reference proteome</keyword>